<dbReference type="EMBL" id="BAAAPN010000105">
    <property type="protein sequence ID" value="GAA1776494.1"/>
    <property type="molecule type" value="Genomic_DNA"/>
</dbReference>
<keyword evidence="3" id="KW-0446">Lipid-binding</keyword>
<keyword evidence="4" id="KW-0472">Membrane</keyword>
<dbReference type="PANTHER" id="PTHR12704:SF2">
    <property type="entry name" value="GOLGI PHOSPHOPROTEIN 3 HOMOLOG SAURON"/>
    <property type="match status" value="1"/>
</dbReference>
<dbReference type="InterPro" id="IPR038261">
    <property type="entry name" value="GPP34-like_sf"/>
</dbReference>
<reference evidence="6" key="1">
    <citation type="journal article" date="2019" name="Int. J. Syst. Evol. Microbiol.">
        <title>The Global Catalogue of Microorganisms (GCM) 10K type strain sequencing project: providing services to taxonomists for standard genome sequencing and annotation.</title>
        <authorList>
            <consortium name="The Broad Institute Genomics Platform"/>
            <consortium name="The Broad Institute Genome Sequencing Center for Infectious Disease"/>
            <person name="Wu L."/>
            <person name="Ma J."/>
        </authorList>
    </citation>
    <scope>NUCLEOTIDE SEQUENCE [LARGE SCALE GENOMIC DNA]</scope>
    <source>
        <strain evidence="6">JCM 15591</strain>
    </source>
</reference>
<dbReference type="RefSeq" id="WP_344069235.1">
    <property type="nucleotide sequence ID" value="NZ_BAAAPN010000105.1"/>
</dbReference>
<evidence type="ECO:0000256" key="4">
    <source>
        <dbReference type="ARBA" id="ARBA00023136"/>
    </source>
</evidence>
<keyword evidence="6" id="KW-1185">Reference proteome</keyword>
<sequence>MLIAEEFFLLAHDERTGKAKTGSLQMRAAIPGALLVELVVRERIAIAPHDLGWRERDKVTVLLDRTTEDRILDEALLEVQKRAGKSANSIVQRWANGKTGKHFIDLVAGRLVAAGILGQERHKALGIFPVAHYPERDPGPEAEVRARVNAALLGASTDQRTAILIAMLLATRTLTTVLSPETDPKAAKRAAKRIAKQEITSTAVKAAIEQVIASAGASAAAAGGA</sequence>
<dbReference type="PANTHER" id="PTHR12704">
    <property type="entry name" value="TRANS-GOLGI PROTEIN GMX33"/>
    <property type="match status" value="1"/>
</dbReference>
<protein>
    <recommendedName>
        <fullName evidence="7">GPP34 family phosphoprotein</fullName>
    </recommendedName>
</protein>
<organism evidence="5 6">
    <name type="scientific">Nostocoides vanveenii</name>
    <dbReference type="NCBI Taxonomy" id="330835"/>
    <lineage>
        <taxon>Bacteria</taxon>
        <taxon>Bacillati</taxon>
        <taxon>Actinomycetota</taxon>
        <taxon>Actinomycetes</taxon>
        <taxon>Micrococcales</taxon>
        <taxon>Intrasporangiaceae</taxon>
        <taxon>Nostocoides</taxon>
    </lineage>
</organism>
<evidence type="ECO:0000313" key="5">
    <source>
        <dbReference type="EMBL" id="GAA1776494.1"/>
    </source>
</evidence>
<dbReference type="Proteomes" id="UP001501475">
    <property type="component" value="Unassembled WGS sequence"/>
</dbReference>
<evidence type="ECO:0000313" key="6">
    <source>
        <dbReference type="Proteomes" id="UP001501475"/>
    </source>
</evidence>
<evidence type="ECO:0000256" key="1">
    <source>
        <dbReference type="ARBA" id="ARBA00004255"/>
    </source>
</evidence>
<dbReference type="InterPro" id="IPR008628">
    <property type="entry name" value="GPP34-like"/>
</dbReference>
<keyword evidence="2" id="KW-0333">Golgi apparatus</keyword>
<name>A0ABP4XBM8_9MICO</name>
<gene>
    <name evidence="5" type="ORF">GCM10009810_37030</name>
</gene>
<comment type="subcellular location">
    <subcellularLocation>
        <location evidence="1">Golgi apparatus membrane</location>
        <topology evidence="1">Peripheral membrane protein</topology>
        <orientation evidence="1">Cytoplasmic side</orientation>
    </subcellularLocation>
</comment>
<evidence type="ECO:0000256" key="3">
    <source>
        <dbReference type="ARBA" id="ARBA00023121"/>
    </source>
</evidence>
<accession>A0ABP4XBM8</accession>
<dbReference type="Gene3D" id="1.10.3630.10">
    <property type="entry name" value="yeast vps74-n-term truncation variant domain like"/>
    <property type="match status" value="1"/>
</dbReference>
<dbReference type="Pfam" id="PF05719">
    <property type="entry name" value="GPP34"/>
    <property type="match status" value="1"/>
</dbReference>
<evidence type="ECO:0000256" key="2">
    <source>
        <dbReference type="ARBA" id="ARBA00023034"/>
    </source>
</evidence>
<comment type="caution">
    <text evidence="5">The sequence shown here is derived from an EMBL/GenBank/DDBJ whole genome shotgun (WGS) entry which is preliminary data.</text>
</comment>
<proteinExistence type="predicted"/>
<evidence type="ECO:0008006" key="7">
    <source>
        <dbReference type="Google" id="ProtNLM"/>
    </source>
</evidence>